<evidence type="ECO:0000256" key="2">
    <source>
        <dbReference type="ARBA" id="ARBA00010627"/>
    </source>
</evidence>
<dbReference type="Proteomes" id="UP000478052">
    <property type="component" value="Unassembled WGS sequence"/>
</dbReference>
<keyword evidence="3" id="KW-0458">Lysosome</keyword>
<organism evidence="5 6">
    <name type="scientific">Aphis craccivora</name>
    <name type="common">Cowpea aphid</name>
    <dbReference type="NCBI Taxonomy" id="307492"/>
    <lineage>
        <taxon>Eukaryota</taxon>
        <taxon>Metazoa</taxon>
        <taxon>Ecdysozoa</taxon>
        <taxon>Arthropoda</taxon>
        <taxon>Hexapoda</taxon>
        <taxon>Insecta</taxon>
        <taxon>Pterygota</taxon>
        <taxon>Neoptera</taxon>
        <taxon>Paraneoptera</taxon>
        <taxon>Hemiptera</taxon>
        <taxon>Sternorrhyncha</taxon>
        <taxon>Aphidomorpha</taxon>
        <taxon>Aphidoidea</taxon>
        <taxon>Aphididae</taxon>
        <taxon>Aphidini</taxon>
        <taxon>Aphis</taxon>
        <taxon>Aphis</taxon>
    </lineage>
</organism>
<dbReference type="GO" id="GO:0032008">
    <property type="term" value="P:positive regulation of TOR signaling"/>
    <property type="evidence" value="ECO:0007669"/>
    <property type="project" value="InterPro"/>
</dbReference>
<comment type="subcellular location">
    <subcellularLocation>
        <location evidence="1">Lysosome</location>
    </subcellularLocation>
</comment>
<evidence type="ECO:0000313" key="5">
    <source>
        <dbReference type="EMBL" id="KAF0752748.1"/>
    </source>
</evidence>
<evidence type="ECO:0000256" key="3">
    <source>
        <dbReference type="ARBA" id="ARBA00023228"/>
    </source>
</evidence>
<keyword evidence="6" id="KW-1185">Reference proteome</keyword>
<dbReference type="OrthoDB" id="275011at2759"/>
<dbReference type="EMBL" id="VUJU01004949">
    <property type="protein sequence ID" value="KAF0752748.1"/>
    <property type="molecule type" value="Genomic_DNA"/>
</dbReference>
<dbReference type="GO" id="GO:0005085">
    <property type="term" value="F:guanyl-nucleotide exchange factor activity"/>
    <property type="evidence" value="ECO:0007669"/>
    <property type="project" value="TreeGrafter"/>
</dbReference>
<dbReference type="GO" id="GO:0005764">
    <property type="term" value="C:lysosome"/>
    <property type="evidence" value="ECO:0007669"/>
    <property type="project" value="UniProtKB-SubCell"/>
</dbReference>
<dbReference type="GO" id="GO:0071986">
    <property type="term" value="C:Ragulator complex"/>
    <property type="evidence" value="ECO:0007669"/>
    <property type="project" value="InterPro"/>
</dbReference>
<comment type="caution">
    <text evidence="5">The sequence shown here is derived from an EMBL/GenBank/DDBJ whole genome shotgun (WGS) entry which is preliminary data.</text>
</comment>
<accession>A0A6G0YBW9</accession>
<name>A0A6G0YBW9_APHCR</name>
<dbReference type="InterPro" id="IPR034601">
    <property type="entry name" value="LAMTOR4"/>
</dbReference>
<gene>
    <name evidence="5" type="ORF">FWK35_00009953</name>
</gene>
<evidence type="ECO:0000256" key="4">
    <source>
        <dbReference type="ARBA" id="ARBA00032690"/>
    </source>
</evidence>
<reference evidence="5 6" key="1">
    <citation type="submission" date="2019-08" db="EMBL/GenBank/DDBJ databases">
        <title>Whole genome of Aphis craccivora.</title>
        <authorList>
            <person name="Voronova N.V."/>
            <person name="Shulinski R.S."/>
            <person name="Bandarenka Y.V."/>
            <person name="Zhorov D.G."/>
            <person name="Warner D."/>
        </authorList>
    </citation>
    <scope>NUCLEOTIDE SEQUENCE [LARGE SCALE GENOMIC DNA]</scope>
    <source>
        <strain evidence="5">180601</strain>
        <tissue evidence="5">Whole Body</tissue>
    </source>
</reference>
<sequence>MERIPEQMGYLIMTMDGAVISSGGDLENNEKIADIISKTISTSKSLYVPDEQFQNMSILYQHYHYSVCVSNKKIHVSKIRHDPNTLENDEVKVVTEGS</sequence>
<evidence type="ECO:0000256" key="1">
    <source>
        <dbReference type="ARBA" id="ARBA00004371"/>
    </source>
</evidence>
<dbReference type="PANTHER" id="PTHR33967:SF1">
    <property type="entry name" value="RAGULATOR COMPLEX PROTEIN LAMTOR4"/>
    <property type="match status" value="1"/>
</dbReference>
<dbReference type="AlphaFoldDB" id="A0A6G0YBW9"/>
<dbReference type="PANTHER" id="PTHR33967">
    <property type="entry name" value="RAGULATOR COMPLEX PROTEIN LAMTOR4"/>
    <property type="match status" value="1"/>
</dbReference>
<evidence type="ECO:0000313" key="6">
    <source>
        <dbReference type="Proteomes" id="UP000478052"/>
    </source>
</evidence>
<protein>
    <recommendedName>
        <fullName evidence="4">Late endosomal/lysosomal adaptor and MAPK and MTOR activator 4</fullName>
    </recommendedName>
</protein>
<dbReference type="GO" id="GO:0071230">
    <property type="term" value="P:cellular response to amino acid stimulus"/>
    <property type="evidence" value="ECO:0007669"/>
    <property type="project" value="InterPro"/>
</dbReference>
<proteinExistence type="inferred from homology"/>
<comment type="similarity">
    <text evidence="2">Belongs to the LAMTOR4 family.</text>
</comment>